<evidence type="ECO:0000313" key="14">
    <source>
        <dbReference type="Proteomes" id="UP001144204"/>
    </source>
</evidence>
<dbReference type="PROSITE" id="PS50198">
    <property type="entry name" value="PPIC_PPIASE_2"/>
    <property type="match status" value="1"/>
</dbReference>
<dbReference type="SUPFAM" id="SSF109998">
    <property type="entry name" value="Triger factor/SurA peptide-binding domain-like"/>
    <property type="match status" value="1"/>
</dbReference>
<evidence type="ECO:0000256" key="1">
    <source>
        <dbReference type="ARBA" id="ARBA00000971"/>
    </source>
</evidence>
<keyword evidence="4 11" id="KW-1003">Cell membrane</keyword>
<gene>
    <name evidence="13" type="primary">prsA_1</name>
    <name evidence="11" type="synonym">prsA</name>
    <name evidence="13" type="ORF">WR164_02100</name>
</gene>
<dbReference type="EC" id="5.2.1.8" evidence="11"/>
<sequence>MGVSLAACGSNKPIATTNGGKITQSEYYSKVNKSSAGKQILQQMILNKVLNKEYGNKVTSADINTKYNQYKAQYGGSESTLNMALQQSGMTKESLKSEIKSQLLIQAAVKDNLDYTTNDLKNQFKSYQPKVTVGEILVTNKQDANKVINKLKSGAKFSDLAKQYSKDVSNKNDGGKLAPFDNTNTDMDQSFVKAAYTLSNSKYTEKPVKTKAGYQVIKMINHPKKGKYEDHINDLKDQIANNVVNTASSNPESSAKIKKIISKVLKRGGVEIEDKNFQNVLSGYLTNSTK</sequence>
<dbReference type="PANTHER" id="PTHR47245">
    <property type="entry name" value="PEPTIDYLPROLYL ISOMERASE"/>
    <property type="match status" value="1"/>
</dbReference>
<accession>A0A9W6B0A3</accession>
<evidence type="ECO:0000313" key="13">
    <source>
        <dbReference type="EMBL" id="GLB46231.1"/>
    </source>
</evidence>
<keyword evidence="14" id="KW-1185">Reference proteome</keyword>
<keyword evidence="8" id="KW-0564">Palmitate</keyword>
<dbReference type="GO" id="GO:0003755">
    <property type="term" value="F:peptidyl-prolyl cis-trans isomerase activity"/>
    <property type="evidence" value="ECO:0007669"/>
    <property type="project" value="UniProtKB-UniRule"/>
</dbReference>
<dbReference type="GO" id="GO:0005886">
    <property type="term" value="C:plasma membrane"/>
    <property type="evidence" value="ECO:0007669"/>
    <property type="project" value="UniProtKB-SubCell"/>
</dbReference>
<protein>
    <recommendedName>
        <fullName evidence="11">Foldase protein PrsA</fullName>
        <ecNumber evidence="11">5.2.1.8</ecNumber>
    </recommendedName>
</protein>
<evidence type="ECO:0000256" key="8">
    <source>
        <dbReference type="ARBA" id="ARBA00023139"/>
    </source>
</evidence>
<comment type="similarity">
    <text evidence="3 11">Belongs to the PrsA family.</text>
</comment>
<dbReference type="GO" id="GO:0006457">
    <property type="term" value="P:protein folding"/>
    <property type="evidence" value="ECO:0007669"/>
    <property type="project" value="UniProtKB-UniRule"/>
</dbReference>
<dbReference type="PANTHER" id="PTHR47245:SF1">
    <property type="entry name" value="FOLDASE PROTEIN PRSA"/>
    <property type="match status" value="1"/>
</dbReference>
<dbReference type="EMBL" id="BRPL01000002">
    <property type="protein sequence ID" value="GLB46231.1"/>
    <property type="molecule type" value="Genomic_DNA"/>
</dbReference>
<dbReference type="InterPro" id="IPR023059">
    <property type="entry name" value="Foldase_PrsA"/>
</dbReference>
<evidence type="ECO:0000256" key="11">
    <source>
        <dbReference type="HAMAP-Rule" id="MF_01145"/>
    </source>
</evidence>
<evidence type="ECO:0000256" key="5">
    <source>
        <dbReference type="ARBA" id="ARBA00022729"/>
    </source>
</evidence>
<dbReference type="Pfam" id="PF00639">
    <property type="entry name" value="Rotamase"/>
    <property type="match status" value="1"/>
</dbReference>
<comment type="catalytic activity">
    <reaction evidence="1 11">
        <text>[protein]-peptidylproline (omega=180) = [protein]-peptidylproline (omega=0)</text>
        <dbReference type="Rhea" id="RHEA:16237"/>
        <dbReference type="Rhea" id="RHEA-COMP:10747"/>
        <dbReference type="Rhea" id="RHEA-COMP:10748"/>
        <dbReference type="ChEBI" id="CHEBI:83833"/>
        <dbReference type="ChEBI" id="CHEBI:83834"/>
        <dbReference type="EC" id="5.2.1.8"/>
    </reaction>
</comment>
<evidence type="ECO:0000256" key="9">
    <source>
        <dbReference type="ARBA" id="ARBA00023235"/>
    </source>
</evidence>
<keyword evidence="5 11" id="KW-0732">Signal</keyword>
<name>A0A9W6B0A3_9LACO</name>
<dbReference type="Gene3D" id="1.10.4030.10">
    <property type="entry name" value="Porin chaperone SurA, peptide-binding domain"/>
    <property type="match status" value="1"/>
</dbReference>
<dbReference type="RefSeq" id="WP_286135689.1">
    <property type="nucleotide sequence ID" value="NZ_BRPL01000002.1"/>
</dbReference>
<evidence type="ECO:0000256" key="2">
    <source>
        <dbReference type="ARBA" id="ARBA00004193"/>
    </source>
</evidence>
<dbReference type="HAMAP" id="MF_01145">
    <property type="entry name" value="Foldase_PrsA"/>
    <property type="match status" value="1"/>
</dbReference>
<comment type="subcellular location">
    <subcellularLocation>
        <location evidence="2">Cell membrane</location>
        <topology evidence="2">Lipid-anchor</topology>
    </subcellularLocation>
</comment>
<proteinExistence type="inferred from homology"/>
<dbReference type="SUPFAM" id="SSF54534">
    <property type="entry name" value="FKBP-like"/>
    <property type="match status" value="1"/>
</dbReference>
<evidence type="ECO:0000256" key="10">
    <source>
        <dbReference type="ARBA" id="ARBA00023288"/>
    </source>
</evidence>
<keyword evidence="10" id="KW-0449">Lipoprotein</keyword>
<dbReference type="Proteomes" id="UP001144204">
    <property type="component" value="Unassembled WGS sequence"/>
</dbReference>
<reference evidence="13" key="1">
    <citation type="submission" date="2022-07" db="EMBL/GenBank/DDBJ databases">
        <authorList>
            <person name="Kouya T."/>
            <person name="Ishiyama Y."/>
        </authorList>
    </citation>
    <scope>NUCLEOTIDE SEQUENCE</scope>
    <source>
        <strain evidence="13">WR16-4</strain>
    </source>
</reference>
<dbReference type="AlphaFoldDB" id="A0A9W6B0A3"/>
<evidence type="ECO:0000259" key="12">
    <source>
        <dbReference type="PROSITE" id="PS50198"/>
    </source>
</evidence>
<dbReference type="InterPro" id="IPR046357">
    <property type="entry name" value="PPIase_dom_sf"/>
</dbReference>
<evidence type="ECO:0000256" key="4">
    <source>
        <dbReference type="ARBA" id="ARBA00022475"/>
    </source>
</evidence>
<evidence type="ECO:0000256" key="7">
    <source>
        <dbReference type="ARBA" id="ARBA00023136"/>
    </source>
</evidence>
<comment type="caution">
    <text evidence="13">The sequence shown here is derived from an EMBL/GenBank/DDBJ whole genome shotgun (WGS) entry which is preliminary data.</text>
</comment>
<evidence type="ECO:0000256" key="6">
    <source>
        <dbReference type="ARBA" id="ARBA00023110"/>
    </source>
</evidence>
<evidence type="ECO:0000256" key="3">
    <source>
        <dbReference type="ARBA" id="ARBA00006071"/>
    </source>
</evidence>
<dbReference type="InterPro" id="IPR050245">
    <property type="entry name" value="PrsA_foldase"/>
</dbReference>
<keyword evidence="9 11" id="KW-0413">Isomerase</keyword>
<organism evidence="13 14">
    <name type="scientific">Philodulcilactobacillus myokoensis</name>
    <dbReference type="NCBI Taxonomy" id="2929573"/>
    <lineage>
        <taxon>Bacteria</taxon>
        <taxon>Bacillati</taxon>
        <taxon>Bacillota</taxon>
        <taxon>Bacilli</taxon>
        <taxon>Lactobacillales</taxon>
        <taxon>Lactobacillaceae</taxon>
        <taxon>Philodulcilactobacillus</taxon>
    </lineage>
</organism>
<comment type="function">
    <text evidence="11">Plays a major role in protein secretion by helping the post-translocational extracellular folding of several secreted proteins.</text>
</comment>
<dbReference type="Gene3D" id="3.10.50.40">
    <property type="match status" value="1"/>
</dbReference>
<dbReference type="InterPro" id="IPR027304">
    <property type="entry name" value="Trigger_fact/SurA_dom_sf"/>
</dbReference>
<reference evidence="13" key="2">
    <citation type="journal article" date="2023" name="PLoS ONE">
        <title>Philodulcilactobacillus myokoensis gen. nov., sp. nov., a fructophilic, acidophilic, and agar-phobic lactic acid bacterium isolated from fermented vegetable extracts.</title>
        <authorList>
            <person name="Kouya T."/>
            <person name="Ishiyama Y."/>
            <person name="Ohashi S."/>
            <person name="Kumakubo R."/>
            <person name="Yamazaki T."/>
            <person name="Otaki T."/>
        </authorList>
    </citation>
    <scope>NUCLEOTIDE SEQUENCE</scope>
    <source>
        <strain evidence="13">WR16-4</strain>
    </source>
</reference>
<dbReference type="InterPro" id="IPR000297">
    <property type="entry name" value="PPIase_PpiC"/>
</dbReference>
<feature type="domain" description="PpiC" evidence="12">
    <location>
        <begin position="128"/>
        <end position="221"/>
    </location>
</feature>
<keyword evidence="7 11" id="KW-0472">Membrane</keyword>
<keyword evidence="6 11" id="KW-0697">Rotamase</keyword>